<evidence type="ECO:0000313" key="2">
    <source>
        <dbReference type="EMBL" id="CAH9126791.1"/>
    </source>
</evidence>
<dbReference type="PANTHER" id="PTHR47723">
    <property type="entry name" value="OS05G0353850 PROTEIN"/>
    <property type="match status" value="1"/>
</dbReference>
<dbReference type="InterPro" id="IPR036397">
    <property type="entry name" value="RNaseH_sf"/>
</dbReference>
<sequence>MWYRLRLVKWKLPVLHLKMNVDASFSSNDAAGGAVVRDRAGQFVFALHFPISARSALDAEIVALYLSVSWVIWHGYRNFEVESDSMEAIEAIVFGKSFGGRRGMLEEMRKWSVTGVVRFGHVLREGNWPAHFLSRCNSDKFNVINNYVDIPCHIKKALLTHKLGLSYFRIF</sequence>
<dbReference type="SUPFAM" id="SSF53098">
    <property type="entry name" value="Ribonuclease H-like"/>
    <property type="match status" value="1"/>
</dbReference>
<accession>A0AAV0EU45</accession>
<evidence type="ECO:0000259" key="1">
    <source>
        <dbReference type="Pfam" id="PF13456"/>
    </source>
</evidence>
<keyword evidence="3" id="KW-1185">Reference proteome</keyword>
<reference evidence="2" key="1">
    <citation type="submission" date="2022-07" db="EMBL/GenBank/DDBJ databases">
        <authorList>
            <person name="Macas J."/>
            <person name="Novak P."/>
            <person name="Neumann P."/>
        </authorList>
    </citation>
    <scope>NUCLEOTIDE SEQUENCE</scope>
</reference>
<dbReference type="EMBL" id="CAMAPF010000945">
    <property type="protein sequence ID" value="CAH9126791.1"/>
    <property type="molecule type" value="Genomic_DNA"/>
</dbReference>
<organism evidence="2 3">
    <name type="scientific">Cuscuta epithymum</name>
    <dbReference type="NCBI Taxonomy" id="186058"/>
    <lineage>
        <taxon>Eukaryota</taxon>
        <taxon>Viridiplantae</taxon>
        <taxon>Streptophyta</taxon>
        <taxon>Embryophyta</taxon>
        <taxon>Tracheophyta</taxon>
        <taxon>Spermatophyta</taxon>
        <taxon>Magnoliopsida</taxon>
        <taxon>eudicotyledons</taxon>
        <taxon>Gunneridae</taxon>
        <taxon>Pentapetalae</taxon>
        <taxon>asterids</taxon>
        <taxon>lamiids</taxon>
        <taxon>Solanales</taxon>
        <taxon>Convolvulaceae</taxon>
        <taxon>Cuscuteae</taxon>
        <taxon>Cuscuta</taxon>
        <taxon>Cuscuta subgen. Cuscuta</taxon>
    </lineage>
</organism>
<dbReference type="Proteomes" id="UP001152523">
    <property type="component" value="Unassembled WGS sequence"/>
</dbReference>
<gene>
    <name evidence="2" type="ORF">CEPIT_LOCUS27810</name>
</gene>
<feature type="domain" description="RNase H type-1" evidence="1">
    <location>
        <begin position="20"/>
        <end position="134"/>
    </location>
</feature>
<dbReference type="Gene3D" id="3.30.420.10">
    <property type="entry name" value="Ribonuclease H-like superfamily/Ribonuclease H"/>
    <property type="match status" value="1"/>
</dbReference>
<dbReference type="GO" id="GO:0003676">
    <property type="term" value="F:nucleic acid binding"/>
    <property type="evidence" value="ECO:0007669"/>
    <property type="project" value="InterPro"/>
</dbReference>
<comment type="caution">
    <text evidence="2">The sequence shown here is derived from an EMBL/GenBank/DDBJ whole genome shotgun (WGS) entry which is preliminary data.</text>
</comment>
<dbReference type="CDD" id="cd06222">
    <property type="entry name" value="RNase_H_like"/>
    <property type="match status" value="1"/>
</dbReference>
<proteinExistence type="predicted"/>
<dbReference type="AlphaFoldDB" id="A0AAV0EU45"/>
<dbReference type="GO" id="GO:0004523">
    <property type="term" value="F:RNA-DNA hybrid ribonuclease activity"/>
    <property type="evidence" value="ECO:0007669"/>
    <property type="project" value="InterPro"/>
</dbReference>
<evidence type="ECO:0000313" key="3">
    <source>
        <dbReference type="Proteomes" id="UP001152523"/>
    </source>
</evidence>
<dbReference type="PANTHER" id="PTHR47723:SF19">
    <property type="entry name" value="POLYNUCLEOTIDYL TRANSFERASE, RIBONUCLEASE H-LIKE SUPERFAMILY PROTEIN"/>
    <property type="match status" value="1"/>
</dbReference>
<name>A0AAV0EU45_9ASTE</name>
<protein>
    <recommendedName>
        <fullName evidence="1">RNase H type-1 domain-containing protein</fullName>
    </recommendedName>
</protein>
<dbReference type="InterPro" id="IPR012337">
    <property type="entry name" value="RNaseH-like_sf"/>
</dbReference>
<dbReference type="InterPro" id="IPR053151">
    <property type="entry name" value="RNase_H-like"/>
</dbReference>
<dbReference type="Pfam" id="PF13456">
    <property type="entry name" value="RVT_3"/>
    <property type="match status" value="1"/>
</dbReference>
<dbReference type="InterPro" id="IPR002156">
    <property type="entry name" value="RNaseH_domain"/>
</dbReference>
<dbReference type="InterPro" id="IPR044730">
    <property type="entry name" value="RNase_H-like_dom_plant"/>
</dbReference>